<name>A0A656HGM2_THINJ</name>
<dbReference type="Proteomes" id="UP000005317">
    <property type="component" value="Unassembled WGS sequence"/>
</dbReference>
<reference evidence="2" key="1">
    <citation type="journal article" date="2011" name="Stand. Genomic Sci.">
        <title>Genome sequence of the filamentous, gliding Thiothrix nivea neotype strain (JP2(T)).</title>
        <authorList>
            <person name="Lapidus A."/>
            <person name="Nolan M."/>
            <person name="Lucas S."/>
            <person name="Glavina Del Rio T."/>
            <person name="Tice H."/>
            <person name="Cheng J.F."/>
            <person name="Tapia R."/>
            <person name="Han C."/>
            <person name="Goodwin L."/>
            <person name="Pitluck S."/>
            <person name="Liolios K."/>
            <person name="Pagani I."/>
            <person name="Ivanova N."/>
            <person name="Huntemann M."/>
            <person name="Mavromatis K."/>
            <person name="Mikhailova N."/>
            <person name="Pati A."/>
            <person name="Chen A."/>
            <person name="Palaniappan K."/>
            <person name="Land M."/>
            <person name="Brambilla E.M."/>
            <person name="Rohde M."/>
            <person name="Abt B."/>
            <person name="Verbarg S."/>
            <person name="Goker M."/>
            <person name="Bristow J."/>
            <person name="Eisen J.A."/>
            <person name="Markowitz V."/>
            <person name="Hugenholtz P."/>
            <person name="Kyrpides N.C."/>
            <person name="Klenk H.P."/>
            <person name="Woyke T."/>
        </authorList>
    </citation>
    <scope>NUCLEOTIDE SEQUENCE [LARGE SCALE GENOMIC DNA]</scope>
    <source>
        <strain evidence="2">ATCC 35100 / DSM 5205 / JP2</strain>
    </source>
</reference>
<dbReference type="EMBL" id="JH651384">
    <property type="protein sequence ID" value="EIJ36171.1"/>
    <property type="molecule type" value="Genomic_DNA"/>
</dbReference>
<protein>
    <submittedName>
        <fullName evidence="1">Uncharacterized protein</fullName>
    </submittedName>
</protein>
<proteinExistence type="predicted"/>
<dbReference type="AlphaFoldDB" id="A0A656HGM2"/>
<dbReference type="InterPro" id="IPR029044">
    <property type="entry name" value="Nucleotide-diphossugar_trans"/>
</dbReference>
<sequence>MSEFTEPTDLFRFIISIPVADRPPHLRRCLESIHQQIEAYGYAGGLTVVVAEDSRDPHCIGQHKATVAEYCGKGMDVIHFGLPEQYQVLQSVPAEQRQHLGRLLTTQPAERFYRKGQAANRNLSYLKMLEMTKNREGTLYYLVDSDQLFLPEIDYFNHINQIFQTTDTLMLTGKLVGDPPVSPAVMAANFLGDVGAFLHEIGGYAPLSECSFHRGDTPLPGDAAYHDMAKMFGFEQQVDYFDYRCPLTGVHNHADCLDTFAERLQAFFFGEHLTRKTAYQDDGKPTVLSPARTIYPGNYIVNFDGLKYIIPFGHLRLRMSGPTAGRLIQAEIGARFAAANMPMLHRRTTEDAKDDFRPGVEQQLGAAIDIADEFERQFFGDLMLFSVVEWLKHYTLDQLTDAALLQQVVGKVERDMLALYQAKHEAVNAHAPELEQWVQREQHWWHGKPAMRDVLAFLRNIEWNFSDGSQAWQQIQSATHRAGRKAQIIDALLHYRQERDAWDQLFA</sequence>
<evidence type="ECO:0000313" key="1">
    <source>
        <dbReference type="EMBL" id="EIJ36171.1"/>
    </source>
</evidence>
<evidence type="ECO:0000313" key="2">
    <source>
        <dbReference type="Proteomes" id="UP000005317"/>
    </source>
</evidence>
<gene>
    <name evidence="1" type="ORF">Thini_3667</name>
</gene>
<dbReference type="OrthoDB" id="8559540at2"/>
<dbReference type="RefSeq" id="WP_002710056.1">
    <property type="nucleotide sequence ID" value="NZ_JH651384.1"/>
</dbReference>
<organism evidence="1 2">
    <name type="scientific">Thiothrix nivea (strain ATCC 35100 / DSM 5205 / JP2)</name>
    <dbReference type="NCBI Taxonomy" id="870187"/>
    <lineage>
        <taxon>Bacteria</taxon>
        <taxon>Pseudomonadati</taxon>
        <taxon>Pseudomonadota</taxon>
        <taxon>Gammaproteobacteria</taxon>
        <taxon>Thiotrichales</taxon>
        <taxon>Thiotrichaceae</taxon>
        <taxon>Thiothrix</taxon>
    </lineage>
</organism>
<accession>A0A656HGM2</accession>
<keyword evidence="2" id="KW-1185">Reference proteome</keyword>
<dbReference type="SUPFAM" id="SSF53448">
    <property type="entry name" value="Nucleotide-diphospho-sugar transferases"/>
    <property type="match status" value="1"/>
</dbReference>